<dbReference type="GO" id="GO:0005886">
    <property type="term" value="C:plasma membrane"/>
    <property type="evidence" value="ECO:0007669"/>
    <property type="project" value="UniProtKB-SubCell"/>
</dbReference>
<keyword evidence="3" id="KW-0813">Transport</keyword>
<organism evidence="9 10">
    <name type="scientific">Neobacillus massiliamazoniensis</name>
    <dbReference type="NCBI Taxonomy" id="1499688"/>
    <lineage>
        <taxon>Bacteria</taxon>
        <taxon>Bacillati</taxon>
        <taxon>Bacillota</taxon>
        <taxon>Bacilli</taxon>
        <taxon>Bacillales</taxon>
        <taxon>Bacillaceae</taxon>
        <taxon>Neobacillus</taxon>
    </lineage>
</organism>
<keyword evidence="7 8" id="KW-0472">Membrane</keyword>
<keyword evidence="4" id="KW-1003">Cell membrane</keyword>
<feature type="transmembrane region" description="Helical" evidence="8">
    <location>
        <begin position="70"/>
        <end position="90"/>
    </location>
</feature>
<evidence type="ECO:0000256" key="6">
    <source>
        <dbReference type="ARBA" id="ARBA00022989"/>
    </source>
</evidence>
<keyword evidence="6 8" id="KW-1133">Transmembrane helix</keyword>
<comment type="subcellular location">
    <subcellularLocation>
        <location evidence="1">Cell membrane</location>
        <topology evidence="1">Multi-pass membrane protein</topology>
    </subcellularLocation>
</comment>
<dbReference type="InterPro" id="IPR011606">
    <property type="entry name" value="Brnchd-chn_aa_trnsp_permease"/>
</dbReference>
<evidence type="ECO:0000313" key="9">
    <source>
        <dbReference type="EMBL" id="CRK83527.1"/>
    </source>
</evidence>
<feature type="transmembrane region" description="Helical" evidence="8">
    <location>
        <begin position="133"/>
        <end position="156"/>
    </location>
</feature>
<keyword evidence="10" id="KW-1185">Reference proteome</keyword>
<evidence type="ECO:0000256" key="4">
    <source>
        <dbReference type="ARBA" id="ARBA00022475"/>
    </source>
</evidence>
<feature type="transmembrane region" description="Helical" evidence="8">
    <location>
        <begin position="16"/>
        <end position="38"/>
    </location>
</feature>
<dbReference type="OrthoDB" id="3177005at2"/>
<evidence type="ECO:0000256" key="3">
    <source>
        <dbReference type="ARBA" id="ARBA00022448"/>
    </source>
</evidence>
<sequence>MADYALGKESSEFKKGIQAGISIGIGYFPIALTFGLLAKTSGLTIYETVLMSLIVFAGASQYISLSLITFGTGIFEIILTTFIVNIRHFLMSTSLNEKCEDDHIINKLLYSFGITDETFSVVSTKEGTATSGFIFGVISISYLSWVFFSGVGHLIGASLPKTLQESMGVALYAMFIGLLVPTMKKSLKVIFLASLAAVFNSIFTIGHIMAQGWAIVSATLLSAILIEMAEMMKTRKSGVKHEG</sequence>
<gene>
    <name evidence="9" type="ORF">BN000_03498</name>
</gene>
<evidence type="ECO:0000256" key="8">
    <source>
        <dbReference type="SAM" id="Phobius"/>
    </source>
</evidence>
<keyword evidence="5 8" id="KW-0812">Transmembrane</keyword>
<dbReference type="PANTHER" id="PTHR34979:SF1">
    <property type="entry name" value="INNER MEMBRANE PROTEIN YGAZ"/>
    <property type="match status" value="1"/>
</dbReference>
<name>A0A0U1NZV9_9BACI</name>
<evidence type="ECO:0000256" key="2">
    <source>
        <dbReference type="ARBA" id="ARBA00010735"/>
    </source>
</evidence>
<dbReference type="AlphaFoldDB" id="A0A0U1NZV9"/>
<evidence type="ECO:0000313" key="10">
    <source>
        <dbReference type="Proteomes" id="UP000199087"/>
    </source>
</evidence>
<dbReference type="STRING" id="1499688.BN000_03498"/>
<evidence type="ECO:0000256" key="1">
    <source>
        <dbReference type="ARBA" id="ARBA00004651"/>
    </source>
</evidence>
<protein>
    <submittedName>
        <fullName evidence="9">AzlC family protein</fullName>
    </submittedName>
</protein>
<dbReference type="Pfam" id="PF03591">
    <property type="entry name" value="AzlC"/>
    <property type="match status" value="1"/>
</dbReference>
<feature type="transmembrane region" description="Helical" evidence="8">
    <location>
        <begin position="212"/>
        <end position="229"/>
    </location>
</feature>
<feature type="transmembrane region" description="Helical" evidence="8">
    <location>
        <begin position="187"/>
        <end position="206"/>
    </location>
</feature>
<feature type="transmembrane region" description="Helical" evidence="8">
    <location>
        <begin position="162"/>
        <end position="180"/>
    </location>
</feature>
<evidence type="ECO:0000256" key="5">
    <source>
        <dbReference type="ARBA" id="ARBA00022692"/>
    </source>
</evidence>
<dbReference type="RefSeq" id="WP_090636142.1">
    <property type="nucleotide sequence ID" value="NZ_CVRB01000003.1"/>
</dbReference>
<accession>A0A0U1NZV9</accession>
<comment type="similarity">
    <text evidence="2">Belongs to the AzlC family.</text>
</comment>
<feature type="transmembrane region" description="Helical" evidence="8">
    <location>
        <begin position="45"/>
        <end position="64"/>
    </location>
</feature>
<dbReference type="EMBL" id="CVRB01000003">
    <property type="protein sequence ID" value="CRK83527.1"/>
    <property type="molecule type" value="Genomic_DNA"/>
</dbReference>
<dbReference type="PANTHER" id="PTHR34979">
    <property type="entry name" value="INNER MEMBRANE PROTEIN YGAZ"/>
    <property type="match status" value="1"/>
</dbReference>
<evidence type="ECO:0000256" key="7">
    <source>
        <dbReference type="ARBA" id="ARBA00023136"/>
    </source>
</evidence>
<dbReference type="GO" id="GO:1903785">
    <property type="term" value="P:L-valine transmembrane transport"/>
    <property type="evidence" value="ECO:0007669"/>
    <property type="project" value="TreeGrafter"/>
</dbReference>
<reference evidence="10" key="1">
    <citation type="submission" date="2015-05" db="EMBL/GenBank/DDBJ databases">
        <authorList>
            <person name="Urmite Genomes"/>
        </authorList>
    </citation>
    <scope>NUCLEOTIDE SEQUENCE [LARGE SCALE GENOMIC DNA]</scope>
    <source>
        <strain evidence="10">LF1</strain>
    </source>
</reference>
<dbReference type="Proteomes" id="UP000199087">
    <property type="component" value="Unassembled WGS sequence"/>
</dbReference>
<proteinExistence type="inferred from homology"/>